<keyword evidence="5" id="KW-1185">Reference proteome</keyword>
<feature type="compositionally biased region" description="Basic and acidic residues" evidence="2">
    <location>
        <begin position="358"/>
        <end position="367"/>
    </location>
</feature>
<proteinExistence type="predicted"/>
<dbReference type="SUPFAM" id="SSF47954">
    <property type="entry name" value="Cyclin-like"/>
    <property type="match status" value="2"/>
</dbReference>
<dbReference type="GO" id="GO:0016538">
    <property type="term" value="F:cyclin-dependent protein serine/threonine kinase regulator activity"/>
    <property type="evidence" value="ECO:0007669"/>
    <property type="project" value="InterPro"/>
</dbReference>
<comment type="caution">
    <text evidence="4">The sequence shown here is derived from an EMBL/GenBank/DDBJ whole genome shotgun (WGS) entry which is preliminary data.</text>
</comment>
<keyword evidence="1" id="KW-0195">Cyclin</keyword>
<evidence type="ECO:0000256" key="2">
    <source>
        <dbReference type="SAM" id="MobiDB-lite"/>
    </source>
</evidence>
<dbReference type="Proteomes" id="UP000799776">
    <property type="component" value="Unassembled WGS sequence"/>
</dbReference>
<name>A0A9P4LUW3_9PEZI</name>
<evidence type="ECO:0000259" key="3">
    <source>
        <dbReference type="Pfam" id="PF16899"/>
    </source>
</evidence>
<dbReference type="GO" id="GO:0006357">
    <property type="term" value="P:regulation of transcription by RNA polymerase II"/>
    <property type="evidence" value="ECO:0007669"/>
    <property type="project" value="InterPro"/>
</dbReference>
<dbReference type="InterPro" id="IPR043198">
    <property type="entry name" value="Cyclin/Ssn8"/>
</dbReference>
<dbReference type="CDD" id="cd20524">
    <property type="entry name" value="CYCLIN_CCNH_rpt1"/>
    <property type="match status" value="1"/>
</dbReference>
<feature type="domain" description="Cyclin C-terminal" evidence="3">
    <location>
        <begin position="169"/>
        <end position="304"/>
    </location>
</feature>
<dbReference type="InterPro" id="IPR036915">
    <property type="entry name" value="Cyclin-like_sf"/>
</dbReference>
<feature type="region of interest" description="Disordered" evidence="2">
    <location>
        <begin position="336"/>
        <end position="378"/>
    </location>
</feature>
<dbReference type="InterPro" id="IPR031658">
    <property type="entry name" value="Cyclin_C_2"/>
</dbReference>
<protein>
    <submittedName>
        <fullName evidence="4">Cyclin-like protein</fullName>
    </submittedName>
</protein>
<dbReference type="OrthoDB" id="340962at2759"/>
<dbReference type="Pfam" id="PF16899">
    <property type="entry name" value="Cyclin_C_2"/>
    <property type="match status" value="1"/>
</dbReference>
<dbReference type="PANTHER" id="PTHR10026">
    <property type="entry name" value="CYCLIN"/>
    <property type="match status" value="1"/>
</dbReference>
<sequence length="378" mass="43311">MHLSEDEIYRTSTQFRAWSFTPEKLRSIRENTNKLAAERVSQSIARHKPDAGPVDCLTPEEEQVIVVRYCLAKEPVRGTRQEFPFVVAATAIQFLKRFYLYNSVMVYDPRQIVPSALYFAIKAESWKVVASEFIECMKGKFPMVDTVDKLLAPEYLIMQSLRYNISVRHPLRGLDGGHMELIAMAKGKAALLPWLGKTASEMQQEMLRLPPKGPGHTHEQSEQGLLKREAESYYDTDYYVRSTALYTDAYFHYTPPQIWLAALLLADEPLALFYLDTKFPRSDDLSPLKEKVLSTIRACAVMLKSWSPVPKEEMTLLEKKRDACADPEKADLVTLNRAQKREGTQDGLDENVAKKRKLEREKHEKQADTFWGPEISKG</sequence>
<reference evidence="4" key="1">
    <citation type="journal article" date="2020" name="Stud. Mycol.">
        <title>101 Dothideomycetes genomes: a test case for predicting lifestyles and emergence of pathogens.</title>
        <authorList>
            <person name="Haridas S."/>
            <person name="Albert R."/>
            <person name="Binder M."/>
            <person name="Bloem J."/>
            <person name="Labutti K."/>
            <person name="Salamov A."/>
            <person name="Andreopoulos B."/>
            <person name="Baker S."/>
            <person name="Barry K."/>
            <person name="Bills G."/>
            <person name="Bluhm B."/>
            <person name="Cannon C."/>
            <person name="Castanera R."/>
            <person name="Culley D."/>
            <person name="Daum C."/>
            <person name="Ezra D."/>
            <person name="Gonzalez J."/>
            <person name="Henrissat B."/>
            <person name="Kuo A."/>
            <person name="Liang C."/>
            <person name="Lipzen A."/>
            <person name="Lutzoni F."/>
            <person name="Magnuson J."/>
            <person name="Mondo S."/>
            <person name="Nolan M."/>
            <person name="Ohm R."/>
            <person name="Pangilinan J."/>
            <person name="Park H.-J."/>
            <person name="Ramirez L."/>
            <person name="Alfaro M."/>
            <person name="Sun H."/>
            <person name="Tritt A."/>
            <person name="Yoshinaga Y."/>
            <person name="Zwiers L.-H."/>
            <person name="Turgeon B."/>
            <person name="Goodwin S."/>
            <person name="Spatafora J."/>
            <person name="Crous P."/>
            <person name="Grigoriev I."/>
        </authorList>
    </citation>
    <scope>NUCLEOTIDE SEQUENCE</scope>
    <source>
        <strain evidence="4">CBS 121410</strain>
    </source>
</reference>
<dbReference type="CDD" id="cd20525">
    <property type="entry name" value="CYCLIN_CCNH_rpt2"/>
    <property type="match status" value="1"/>
</dbReference>
<evidence type="ECO:0000313" key="5">
    <source>
        <dbReference type="Proteomes" id="UP000799776"/>
    </source>
</evidence>
<evidence type="ECO:0000256" key="1">
    <source>
        <dbReference type="ARBA" id="ARBA00023127"/>
    </source>
</evidence>
<dbReference type="EMBL" id="ML978722">
    <property type="protein sequence ID" value="KAF2086910.1"/>
    <property type="molecule type" value="Genomic_DNA"/>
</dbReference>
<evidence type="ECO:0000313" key="4">
    <source>
        <dbReference type="EMBL" id="KAF2086910.1"/>
    </source>
</evidence>
<dbReference type="Gene3D" id="1.10.472.10">
    <property type="entry name" value="Cyclin-like"/>
    <property type="match status" value="1"/>
</dbReference>
<gene>
    <name evidence="4" type="ORF">K490DRAFT_43052</name>
</gene>
<dbReference type="AlphaFoldDB" id="A0A9P4LUW3"/>
<organism evidence="4 5">
    <name type="scientific">Saccharata proteae CBS 121410</name>
    <dbReference type="NCBI Taxonomy" id="1314787"/>
    <lineage>
        <taxon>Eukaryota</taxon>
        <taxon>Fungi</taxon>
        <taxon>Dikarya</taxon>
        <taxon>Ascomycota</taxon>
        <taxon>Pezizomycotina</taxon>
        <taxon>Dothideomycetes</taxon>
        <taxon>Dothideomycetes incertae sedis</taxon>
        <taxon>Botryosphaeriales</taxon>
        <taxon>Saccharataceae</taxon>
        <taxon>Saccharata</taxon>
    </lineage>
</organism>
<accession>A0A9P4LUW3</accession>